<gene>
    <name evidence="3" type="ORF">EOE18_12180</name>
</gene>
<dbReference type="GO" id="GO:0017089">
    <property type="term" value="F:glycolipid transfer activity"/>
    <property type="evidence" value="ECO:0007669"/>
    <property type="project" value="TreeGrafter"/>
</dbReference>
<dbReference type="GO" id="GO:0015920">
    <property type="term" value="P:lipopolysaccharide transport"/>
    <property type="evidence" value="ECO:0007669"/>
    <property type="project" value="TreeGrafter"/>
</dbReference>
<dbReference type="OrthoDB" id="9811926at2"/>
<dbReference type="PANTHER" id="PTHR36504">
    <property type="entry name" value="LIPOPOLYSACCHARIDE EXPORT SYSTEM PROTEIN LPTA"/>
    <property type="match status" value="1"/>
</dbReference>
<evidence type="ECO:0000313" key="4">
    <source>
        <dbReference type="Proteomes" id="UP000282837"/>
    </source>
</evidence>
<sequence>MSLMSFSAALRSRRLQGLILATVLGGSASAIMAQTKLGEHNSEAPVNYAADRIEVQDKANRVLLSGHVDVTQDGLRMQAAQTVVAYINDGGVKIQRIDATGGVTITRSDEQATGEVANYDFNRRIITLVGHVTLRNDRGNSQGERLVIDLDRHLSSFVGGAVSGEGASSGRVVGSFNVAKRSDASK</sequence>
<protein>
    <submittedName>
        <fullName evidence="3">OstA family protein</fullName>
    </submittedName>
</protein>
<reference evidence="3 4" key="1">
    <citation type="submission" date="2019-01" db="EMBL/GenBank/DDBJ databases">
        <authorList>
            <person name="Chen W.-M."/>
        </authorList>
    </citation>
    <scope>NUCLEOTIDE SEQUENCE [LARGE SCALE GENOMIC DNA]</scope>
    <source>
        <strain evidence="3 4">FSY-9</strain>
    </source>
</reference>
<evidence type="ECO:0000256" key="1">
    <source>
        <dbReference type="ARBA" id="ARBA00022729"/>
    </source>
</evidence>
<organism evidence="3 4">
    <name type="scientific">Novosphingobium umbonatum</name>
    <dbReference type="NCBI Taxonomy" id="1908524"/>
    <lineage>
        <taxon>Bacteria</taxon>
        <taxon>Pseudomonadati</taxon>
        <taxon>Pseudomonadota</taxon>
        <taxon>Alphaproteobacteria</taxon>
        <taxon>Sphingomonadales</taxon>
        <taxon>Sphingomonadaceae</taxon>
        <taxon>Novosphingobium</taxon>
    </lineage>
</organism>
<feature type="domain" description="Organic solvent tolerance-like N-terminal" evidence="2">
    <location>
        <begin position="50"/>
        <end position="151"/>
    </location>
</feature>
<proteinExistence type="predicted"/>
<dbReference type="Proteomes" id="UP000282837">
    <property type="component" value="Unassembled WGS sequence"/>
</dbReference>
<dbReference type="GO" id="GO:0030288">
    <property type="term" value="C:outer membrane-bounded periplasmic space"/>
    <property type="evidence" value="ECO:0007669"/>
    <property type="project" value="TreeGrafter"/>
</dbReference>
<comment type="caution">
    <text evidence="3">The sequence shown here is derived from an EMBL/GenBank/DDBJ whole genome shotgun (WGS) entry which is preliminary data.</text>
</comment>
<accession>A0A437N2U8</accession>
<dbReference type="Pfam" id="PF03968">
    <property type="entry name" value="LptD_N"/>
    <property type="match status" value="1"/>
</dbReference>
<evidence type="ECO:0000259" key="2">
    <source>
        <dbReference type="Pfam" id="PF03968"/>
    </source>
</evidence>
<keyword evidence="4" id="KW-1185">Reference proteome</keyword>
<name>A0A437N2U8_9SPHN</name>
<dbReference type="AlphaFoldDB" id="A0A437N2U8"/>
<dbReference type="EMBL" id="SACO01000009">
    <property type="protein sequence ID" value="RVU04251.1"/>
    <property type="molecule type" value="Genomic_DNA"/>
</dbReference>
<dbReference type="InterPro" id="IPR052037">
    <property type="entry name" value="LPS_export_LptA"/>
</dbReference>
<dbReference type="GO" id="GO:0009279">
    <property type="term" value="C:cell outer membrane"/>
    <property type="evidence" value="ECO:0007669"/>
    <property type="project" value="TreeGrafter"/>
</dbReference>
<dbReference type="PANTHER" id="PTHR36504:SF1">
    <property type="entry name" value="LIPOPOLYSACCHARIDE EXPORT SYSTEM PROTEIN LPTA"/>
    <property type="match status" value="1"/>
</dbReference>
<dbReference type="Gene3D" id="2.60.450.10">
    <property type="entry name" value="Lipopolysaccharide (LPS) transport protein A like domain"/>
    <property type="match status" value="1"/>
</dbReference>
<evidence type="ECO:0000313" key="3">
    <source>
        <dbReference type="EMBL" id="RVU04251.1"/>
    </source>
</evidence>
<keyword evidence="1" id="KW-0732">Signal</keyword>
<dbReference type="RefSeq" id="WP_127709897.1">
    <property type="nucleotide sequence ID" value="NZ_SACO01000009.1"/>
</dbReference>
<dbReference type="InterPro" id="IPR005653">
    <property type="entry name" value="OstA-like_N"/>
</dbReference>